<dbReference type="Proteomes" id="UP001249851">
    <property type="component" value="Unassembled WGS sequence"/>
</dbReference>
<sequence length="114" mass="12253">MACADDCMFWTACTLGYFGFLCLAECTVPSLASFSTLLHLTVQDIAVDGLLAPCCMCVRIKASKTDPFSKGAEIHIGLGVYPRCAVQAIMAYLVQWGNAGGPRPCFCFKMVANI</sequence>
<organism evidence="1 2">
    <name type="scientific">Acropora cervicornis</name>
    <name type="common">Staghorn coral</name>
    <dbReference type="NCBI Taxonomy" id="6130"/>
    <lineage>
        <taxon>Eukaryota</taxon>
        <taxon>Metazoa</taxon>
        <taxon>Cnidaria</taxon>
        <taxon>Anthozoa</taxon>
        <taxon>Hexacorallia</taxon>
        <taxon>Scleractinia</taxon>
        <taxon>Astrocoeniina</taxon>
        <taxon>Acroporidae</taxon>
        <taxon>Acropora</taxon>
    </lineage>
</organism>
<dbReference type="Gene3D" id="1.10.443.10">
    <property type="entry name" value="Intergrase catalytic core"/>
    <property type="match status" value="1"/>
</dbReference>
<dbReference type="GO" id="GO:0015074">
    <property type="term" value="P:DNA integration"/>
    <property type="evidence" value="ECO:0007669"/>
    <property type="project" value="InterPro"/>
</dbReference>
<evidence type="ECO:0000313" key="2">
    <source>
        <dbReference type="Proteomes" id="UP001249851"/>
    </source>
</evidence>
<gene>
    <name evidence="1" type="ORF">P5673_012364</name>
</gene>
<dbReference type="GO" id="GO:0006310">
    <property type="term" value="P:DNA recombination"/>
    <property type="evidence" value="ECO:0007669"/>
    <property type="project" value="InterPro"/>
</dbReference>
<reference evidence="1" key="2">
    <citation type="journal article" date="2023" name="Science">
        <title>Genomic signatures of disease resistance in endangered staghorn corals.</title>
        <authorList>
            <person name="Vollmer S.V."/>
            <person name="Selwyn J.D."/>
            <person name="Despard B.A."/>
            <person name="Roesel C.L."/>
        </authorList>
    </citation>
    <scope>NUCLEOTIDE SEQUENCE</scope>
    <source>
        <strain evidence="1">K2</strain>
    </source>
</reference>
<dbReference type="GO" id="GO:0003677">
    <property type="term" value="F:DNA binding"/>
    <property type="evidence" value="ECO:0007669"/>
    <property type="project" value="InterPro"/>
</dbReference>
<dbReference type="InterPro" id="IPR013762">
    <property type="entry name" value="Integrase-like_cat_sf"/>
</dbReference>
<dbReference type="EMBL" id="JARQWQ010000023">
    <property type="protein sequence ID" value="KAK2564130.1"/>
    <property type="molecule type" value="Genomic_DNA"/>
</dbReference>
<accession>A0AAD9QNB5</accession>
<comment type="caution">
    <text evidence="1">The sequence shown here is derived from an EMBL/GenBank/DDBJ whole genome shotgun (WGS) entry which is preliminary data.</text>
</comment>
<dbReference type="AlphaFoldDB" id="A0AAD9QNB5"/>
<keyword evidence="2" id="KW-1185">Reference proteome</keyword>
<protein>
    <submittedName>
        <fullName evidence="1">Uncharacterized protein</fullName>
    </submittedName>
</protein>
<proteinExistence type="predicted"/>
<name>A0AAD9QNB5_ACRCE</name>
<reference evidence="1" key="1">
    <citation type="journal article" date="2023" name="G3 (Bethesda)">
        <title>Whole genome assembly and annotation of the endangered Caribbean coral Acropora cervicornis.</title>
        <authorList>
            <person name="Selwyn J.D."/>
            <person name="Vollmer S.V."/>
        </authorList>
    </citation>
    <scope>NUCLEOTIDE SEQUENCE</scope>
    <source>
        <strain evidence="1">K2</strain>
    </source>
</reference>
<evidence type="ECO:0000313" key="1">
    <source>
        <dbReference type="EMBL" id="KAK2564130.1"/>
    </source>
</evidence>